<protein>
    <submittedName>
        <fullName evidence="1">Uncharacterized protein</fullName>
    </submittedName>
</protein>
<evidence type="ECO:0000313" key="1">
    <source>
        <dbReference type="EMBL" id="EKD24522.1"/>
    </source>
</evidence>
<reference evidence="1" key="1">
    <citation type="journal article" date="2012" name="Science">
        <title>Fermentation, hydrogen, and sulfur metabolism in multiple uncultivated bacterial phyla.</title>
        <authorList>
            <person name="Wrighton K.C."/>
            <person name="Thomas B.C."/>
            <person name="Sharon I."/>
            <person name="Miller C.S."/>
            <person name="Castelle C.J."/>
            <person name="VerBerkmoes N.C."/>
            <person name="Wilkins M.J."/>
            <person name="Hettich R.L."/>
            <person name="Lipton M.S."/>
            <person name="Williams K.H."/>
            <person name="Long P.E."/>
            <person name="Banfield J.F."/>
        </authorList>
    </citation>
    <scope>NUCLEOTIDE SEQUENCE [LARGE SCALE GENOMIC DNA]</scope>
</reference>
<accession>K1XHC9</accession>
<dbReference type="EMBL" id="AMFJ01036221">
    <property type="protein sequence ID" value="EKD24522.1"/>
    <property type="molecule type" value="Genomic_DNA"/>
</dbReference>
<gene>
    <name evidence="1" type="ORF">ACD_80C00214G0001</name>
</gene>
<feature type="non-terminal residue" evidence="1">
    <location>
        <position position="1"/>
    </location>
</feature>
<sequence length="258" mass="28315">NLIVQGSVGLSKSINEQDRTSLLGNLQNKTVIYNGSDINSSTLINFAKQKSQELCKGKTINPDIQTTNETILCYENTTITIDLSQIATYENKTIIVKSGNVVLQGGMQQNSPSLDLFIDKGLIYLPDPFTRQTFNDEWFPDTTTMITSWLYLKGNFIINGLLIGGTPGAATGFNHKLHLQGKMTTLNTPFEPNTGRIGQIETMFGNTYDTFINLQNIFVRECGLGGTGSDGTQCNTWSIISATPLVILNGNYPSNILQ</sequence>
<comment type="caution">
    <text evidence="1">The sequence shown here is derived from an EMBL/GenBank/DDBJ whole genome shotgun (WGS) entry which is preliminary data.</text>
</comment>
<proteinExistence type="predicted"/>
<organism evidence="1">
    <name type="scientific">uncultured bacterium</name>
    <name type="common">gcode 4</name>
    <dbReference type="NCBI Taxonomy" id="1234023"/>
    <lineage>
        <taxon>Bacteria</taxon>
        <taxon>environmental samples</taxon>
    </lineage>
</organism>
<dbReference type="AlphaFoldDB" id="K1XHC9"/>
<name>K1XHC9_9BACT</name>